<evidence type="ECO:0000313" key="2">
    <source>
        <dbReference type="EMBL" id="AZN72719.1"/>
    </source>
</evidence>
<dbReference type="KEGG" id="abaw:D5400_16845"/>
<dbReference type="AlphaFoldDB" id="A0A3S9B703"/>
<keyword evidence="1" id="KW-1133">Transmembrane helix</keyword>
<proteinExistence type="predicted"/>
<sequence length="230" mass="23771">MAIAIAMGTVMAIAMVIAVTALVFAIVAMSITVVMIPVSSTIVFATMASVVAAVMIAIVATLVAAMVVAVMATMVTAIMPAVMTAIVIAVMTAAVIGITAVIATIVWATVVRATVVRATTTGAGLVIIGARIFPAIRALRPCGRRDDVAWRARSSILAQKVLEHLRGAAVEGVLASLICCSPPLRGREQLAVSRDAAARQNNAGKRRSSCEFQSEVGHLLGPRNPKAWSA</sequence>
<dbReference type="EMBL" id="CP032509">
    <property type="protein sequence ID" value="AZN72719.1"/>
    <property type="molecule type" value="Genomic_DNA"/>
</dbReference>
<protein>
    <submittedName>
        <fullName evidence="2">Uncharacterized protein</fullName>
    </submittedName>
</protein>
<dbReference type="RefSeq" id="WP_126011047.1">
    <property type="nucleotide sequence ID" value="NZ_CP032509.1"/>
</dbReference>
<reference evidence="2 3" key="1">
    <citation type="submission" date="2018-09" db="EMBL/GenBank/DDBJ databases">
        <title>Marinorhizobium profundi gen. nov., sp. nov., isolated from a deep-sea sediment sample from the New Britain Trench and proposal of Marinorhizobiaceae fam. nov. in the order Rhizobiales of the class Alphaproteobacteria.</title>
        <authorList>
            <person name="Cao J."/>
        </authorList>
    </citation>
    <scope>NUCLEOTIDE SEQUENCE [LARGE SCALE GENOMIC DNA]</scope>
    <source>
        <strain evidence="2 3">WS11</strain>
    </source>
</reference>
<keyword evidence="1" id="KW-0472">Membrane</keyword>
<name>A0A3S9B703_9HYPH</name>
<keyword evidence="3" id="KW-1185">Reference proteome</keyword>
<accession>A0A3S9B703</accession>
<feature type="transmembrane region" description="Helical" evidence="1">
    <location>
        <begin position="12"/>
        <end position="36"/>
    </location>
</feature>
<feature type="transmembrane region" description="Helical" evidence="1">
    <location>
        <begin position="82"/>
        <end position="108"/>
    </location>
</feature>
<dbReference type="Proteomes" id="UP000268192">
    <property type="component" value="Chromosome"/>
</dbReference>
<gene>
    <name evidence="2" type="ORF">D5400_16845</name>
</gene>
<evidence type="ECO:0000256" key="1">
    <source>
        <dbReference type="SAM" id="Phobius"/>
    </source>
</evidence>
<organism evidence="2 3">
    <name type="scientific">Georhizobium profundi</name>
    <dbReference type="NCBI Taxonomy" id="2341112"/>
    <lineage>
        <taxon>Bacteria</taxon>
        <taxon>Pseudomonadati</taxon>
        <taxon>Pseudomonadota</taxon>
        <taxon>Alphaproteobacteria</taxon>
        <taxon>Hyphomicrobiales</taxon>
        <taxon>Rhizobiaceae</taxon>
        <taxon>Georhizobium</taxon>
    </lineage>
</organism>
<feature type="transmembrane region" description="Helical" evidence="1">
    <location>
        <begin position="114"/>
        <end position="136"/>
    </location>
</feature>
<feature type="transmembrane region" description="Helical" evidence="1">
    <location>
        <begin position="42"/>
        <end position="70"/>
    </location>
</feature>
<keyword evidence="1" id="KW-0812">Transmembrane</keyword>
<evidence type="ECO:0000313" key="3">
    <source>
        <dbReference type="Proteomes" id="UP000268192"/>
    </source>
</evidence>